<keyword evidence="4" id="KW-1185">Reference proteome</keyword>
<protein>
    <submittedName>
        <fullName evidence="3">NADP-dependent oxidoreductase</fullName>
        <ecNumber evidence="3">1.-.-.-</ecNumber>
    </submittedName>
</protein>
<gene>
    <name evidence="3" type="ORF">ACFPN5_04860</name>
</gene>
<evidence type="ECO:0000259" key="2">
    <source>
        <dbReference type="SMART" id="SM00829"/>
    </source>
</evidence>
<organism evidence="3 4">
    <name type="scientific">Massilia niabensis</name>
    <dbReference type="NCBI Taxonomy" id="544910"/>
    <lineage>
        <taxon>Bacteria</taxon>
        <taxon>Pseudomonadati</taxon>
        <taxon>Pseudomonadota</taxon>
        <taxon>Betaproteobacteria</taxon>
        <taxon>Burkholderiales</taxon>
        <taxon>Oxalobacteraceae</taxon>
        <taxon>Telluria group</taxon>
        <taxon>Massilia</taxon>
    </lineage>
</organism>
<dbReference type="Gene3D" id="3.90.180.10">
    <property type="entry name" value="Medium-chain alcohol dehydrogenases, catalytic domain"/>
    <property type="match status" value="1"/>
</dbReference>
<dbReference type="InterPro" id="IPR013149">
    <property type="entry name" value="ADH-like_C"/>
</dbReference>
<name>A0ABW0L0C1_9BURK</name>
<dbReference type="EMBL" id="JBHSMU010000004">
    <property type="protein sequence ID" value="MFC5459135.1"/>
    <property type="molecule type" value="Genomic_DNA"/>
</dbReference>
<dbReference type="Pfam" id="PF00107">
    <property type="entry name" value="ADH_zinc_N"/>
    <property type="match status" value="1"/>
</dbReference>
<evidence type="ECO:0000313" key="3">
    <source>
        <dbReference type="EMBL" id="MFC5459135.1"/>
    </source>
</evidence>
<dbReference type="InterPro" id="IPR036291">
    <property type="entry name" value="NAD(P)-bd_dom_sf"/>
</dbReference>
<sequence>MTQDTNDQYLLAARPVGLPKDSDWQRAAPPLAELLDGEVRVKLLYLSLDPAMRGWMNEGKSYVRPVAIGEVMRAGGVGIVVESKSPRLKVGDHVMGVMGVQRFWTGPAEDKGAMLGKVDPGMAPLPTWLNALGMPGMTAYFGLTDVGQPKAGDTVVVSGAAGAVGMTVGQVAKHLGCRVVGIAGGADKCRFVVEEFGFDACIDYKAGPVHAGLKEHCPQGVDVYFDNVGGDILDAVLTRINMKARIVICGAISQYNATAPVKGPANYLSLLVNRARMEGMLVTDYAARYPEGVATLARWMAEGSFKSHEHVVEGFDGFPAALLMLFEGKNLGKLVLKVADA</sequence>
<dbReference type="RefSeq" id="WP_379780673.1">
    <property type="nucleotide sequence ID" value="NZ_JBHSMU010000004.1"/>
</dbReference>
<feature type="domain" description="Enoyl reductase (ER)" evidence="2">
    <location>
        <begin position="17"/>
        <end position="336"/>
    </location>
</feature>
<dbReference type="PANTHER" id="PTHR43205:SF7">
    <property type="entry name" value="PROSTAGLANDIN REDUCTASE 1"/>
    <property type="match status" value="1"/>
</dbReference>
<dbReference type="InterPro" id="IPR045010">
    <property type="entry name" value="MDR_fam"/>
</dbReference>
<dbReference type="InterPro" id="IPR020843">
    <property type="entry name" value="ER"/>
</dbReference>
<evidence type="ECO:0000313" key="4">
    <source>
        <dbReference type="Proteomes" id="UP001596050"/>
    </source>
</evidence>
<dbReference type="PANTHER" id="PTHR43205">
    <property type="entry name" value="PROSTAGLANDIN REDUCTASE"/>
    <property type="match status" value="1"/>
</dbReference>
<dbReference type="CDD" id="cd05288">
    <property type="entry name" value="PGDH"/>
    <property type="match status" value="1"/>
</dbReference>
<dbReference type="InterPro" id="IPR011032">
    <property type="entry name" value="GroES-like_sf"/>
</dbReference>
<dbReference type="SUPFAM" id="SSF51735">
    <property type="entry name" value="NAD(P)-binding Rossmann-fold domains"/>
    <property type="match status" value="1"/>
</dbReference>
<comment type="caution">
    <text evidence="3">The sequence shown here is derived from an EMBL/GenBank/DDBJ whole genome shotgun (WGS) entry which is preliminary data.</text>
</comment>
<keyword evidence="1 3" id="KW-0560">Oxidoreductase</keyword>
<dbReference type="Pfam" id="PF16884">
    <property type="entry name" value="ADH_N_2"/>
    <property type="match status" value="1"/>
</dbReference>
<dbReference type="EC" id="1.-.-.-" evidence="3"/>
<evidence type="ECO:0000256" key="1">
    <source>
        <dbReference type="ARBA" id="ARBA00023002"/>
    </source>
</evidence>
<dbReference type="Gene3D" id="3.40.50.720">
    <property type="entry name" value="NAD(P)-binding Rossmann-like Domain"/>
    <property type="match status" value="1"/>
</dbReference>
<reference evidence="4" key="1">
    <citation type="journal article" date="2019" name="Int. J. Syst. Evol. Microbiol.">
        <title>The Global Catalogue of Microorganisms (GCM) 10K type strain sequencing project: providing services to taxonomists for standard genome sequencing and annotation.</title>
        <authorList>
            <consortium name="The Broad Institute Genomics Platform"/>
            <consortium name="The Broad Institute Genome Sequencing Center for Infectious Disease"/>
            <person name="Wu L."/>
            <person name="Ma J."/>
        </authorList>
    </citation>
    <scope>NUCLEOTIDE SEQUENCE [LARGE SCALE GENOMIC DNA]</scope>
    <source>
        <strain evidence="4">KACC 12649</strain>
    </source>
</reference>
<accession>A0ABW0L0C1</accession>
<dbReference type="Proteomes" id="UP001596050">
    <property type="component" value="Unassembled WGS sequence"/>
</dbReference>
<dbReference type="GO" id="GO:0016491">
    <property type="term" value="F:oxidoreductase activity"/>
    <property type="evidence" value="ECO:0007669"/>
    <property type="project" value="UniProtKB-KW"/>
</dbReference>
<proteinExistence type="predicted"/>
<dbReference type="SMART" id="SM00829">
    <property type="entry name" value="PKS_ER"/>
    <property type="match status" value="1"/>
</dbReference>
<dbReference type="InterPro" id="IPR041694">
    <property type="entry name" value="ADH_N_2"/>
</dbReference>
<dbReference type="SUPFAM" id="SSF50129">
    <property type="entry name" value="GroES-like"/>
    <property type="match status" value="1"/>
</dbReference>